<evidence type="ECO:0000313" key="4">
    <source>
        <dbReference type="EMBL" id="MEI4801643.1"/>
    </source>
</evidence>
<dbReference type="InterPro" id="IPR006326">
    <property type="entry name" value="UDPGT_MGT-like"/>
</dbReference>
<accession>A0ABU8FG25</accession>
<proteinExistence type="inferred from homology"/>
<protein>
    <submittedName>
        <fullName evidence="4">Macrolide family glycosyltransferase</fullName>
    </submittedName>
</protein>
<keyword evidence="3" id="KW-0808">Transferase</keyword>
<keyword evidence="5" id="KW-1185">Reference proteome</keyword>
<name>A0ABU8FG25_9BACI</name>
<dbReference type="NCBIfam" id="TIGR01426">
    <property type="entry name" value="MGT"/>
    <property type="match status" value="1"/>
</dbReference>
<dbReference type="Gene3D" id="3.40.50.2000">
    <property type="entry name" value="Glycogen Phosphorylase B"/>
    <property type="match status" value="2"/>
</dbReference>
<dbReference type="RefSeq" id="WP_336472301.1">
    <property type="nucleotide sequence ID" value="NZ_JBAWSX010000004.1"/>
</dbReference>
<gene>
    <name evidence="4" type="ORF">WAZ07_09925</name>
</gene>
<dbReference type="Proteomes" id="UP001372526">
    <property type="component" value="Unassembled WGS sequence"/>
</dbReference>
<dbReference type="Pfam" id="PF00201">
    <property type="entry name" value="UDPGT"/>
    <property type="match status" value="1"/>
</dbReference>
<comment type="caution">
    <text evidence="4">The sequence shown here is derived from an EMBL/GenBank/DDBJ whole genome shotgun (WGS) entry which is preliminary data.</text>
</comment>
<organism evidence="4 5">
    <name type="scientific">Bacillus bruguierae</name>
    <dbReference type="NCBI Taxonomy" id="3127667"/>
    <lineage>
        <taxon>Bacteria</taxon>
        <taxon>Bacillati</taxon>
        <taxon>Bacillota</taxon>
        <taxon>Bacilli</taxon>
        <taxon>Bacillales</taxon>
        <taxon>Bacillaceae</taxon>
        <taxon>Bacillus</taxon>
    </lineage>
</organism>
<dbReference type="CDD" id="cd03784">
    <property type="entry name" value="GT1_Gtf-like"/>
    <property type="match status" value="1"/>
</dbReference>
<keyword evidence="2" id="KW-0328">Glycosyltransferase</keyword>
<dbReference type="InterPro" id="IPR002213">
    <property type="entry name" value="UDP_glucos_trans"/>
</dbReference>
<dbReference type="EMBL" id="JBAWSX010000004">
    <property type="protein sequence ID" value="MEI4801643.1"/>
    <property type="molecule type" value="Genomic_DNA"/>
</dbReference>
<sequence>MSKVLIIGFPGEGHVNPTLAIVEELIRKGETVVYYCVEQYRDKIEKTGASFRYYEDFTSQMDVMKKIDEGPNPLEMIHRIINVTDKIVPTILKEIKEENYDYVIYDNHFIVGKIIANILKLPKISSCTTFAFNHYMSFGSMPKLDEITKGSPMYQACLDTMQKWEKQYNIVCNSVFDIMNQPGDITIVFTSKLYQPRAEVFDDSFIFVGPSISPRKDVSHFPIEKLKTERVIFISLGTVFNQQPKFYEKCFEAFQDMEATVVLAVGKKTDINQFKSIPSNFLVYNYVPQLEVLQHTDVFITHGGMNSSSEGLYFGVPLVVIPVAADQPLVAKRVEEVGAGIQLDRLQLTATMLREATEQVLNNKEFSQNSHAIGKSLKEAGGYKKAVDEIFNYKNKILSTR</sequence>
<dbReference type="SUPFAM" id="SSF53756">
    <property type="entry name" value="UDP-Glycosyltransferase/glycogen phosphorylase"/>
    <property type="match status" value="1"/>
</dbReference>
<evidence type="ECO:0000256" key="2">
    <source>
        <dbReference type="ARBA" id="ARBA00022676"/>
    </source>
</evidence>
<dbReference type="InterPro" id="IPR050271">
    <property type="entry name" value="UDP-glycosyltransferase"/>
</dbReference>
<reference evidence="4 5" key="1">
    <citation type="submission" date="2024-01" db="EMBL/GenBank/DDBJ databases">
        <title>Seven novel Bacillus-like species.</title>
        <authorList>
            <person name="Liu G."/>
        </authorList>
    </citation>
    <scope>NUCLEOTIDE SEQUENCE [LARGE SCALE GENOMIC DNA]</scope>
    <source>
        <strain evidence="4 5">FJAT-51639</strain>
    </source>
</reference>
<evidence type="ECO:0000313" key="5">
    <source>
        <dbReference type="Proteomes" id="UP001372526"/>
    </source>
</evidence>
<dbReference type="PANTHER" id="PTHR48043">
    <property type="entry name" value="EG:EG0003.4 PROTEIN-RELATED"/>
    <property type="match status" value="1"/>
</dbReference>
<evidence type="ECO:0000256" key="1">
    <source>
        <dbReference type="ARBA" id="ARBA00009995"/>
    </source>
</evidence>
<dbReference type="PANTHER" id="PTHR48043:SF145">
    <property type="entry name" value="FI06409P-RELATED"/>
    <property type="match status" value="1"/>
</dbReference>
<comment type="similarity">
    <text evidence="1">Belongs to the UDP-glycosyltransferase family.</text>
</comment>
<evidence type="ECO:0000256" key="3">
    <source>
        <dbReference type="ARBA" id="ARBA00022679"/>
    </source>
</evidence>